<evidence type="ECO:0000313" key="6">
    <source>
        <dbReference type="EMBL" id="SDX75635.1"/>
    </source>
</evidence>
<dbReference type="InterPro" id="IPR027417">
    <property type="entry name" value="P-loop_NTPase"/>
</dbReference>
<dbReference type="GO" id="GO:0042626">
    <property type="term" value="F:ATPase-coupled transmembrane transporter activity"/>
    <property type="evidence" value="ECO:0007669"/>
    <property type="project" value="TreeGrafter"/>
</dbReference>
<dbReference type="InterPro" id="IPR003593">
    <property type="entry name" value="AAA+_ATPase"/>
</dbReference>
<dbReference type="CDD" id="cd03225">
    <property type="entry name" value="ABC_cobalt_CbiO_domain1"/>
    <property type="match status" value="1"/>
</dbReference>
<dbReference type="AlphaFoldDB" id="A0A1H3EAF0"/>
<dbReference type="Proteomes" id="UP000199266">
    <property type="component" value="Unassembled WGS sequence"/>
</dbReference>
<evidence type="ECO:0000313" key="7">
    <source>
        <dbReference type="Proteomes" id="UP000199266"/>
    </source>
</evidence>
<evidence type="ECO:0000256" key="1">
    <source>
        <dbReference type="ARBA" id="ARBA00005417"/>
    </source>
</evidence>
<dbReference type="EMBL" id="FNPD01000002">
    <property type="protein sequence ID" value="SDX75635.1"/>
    <property type="molecule type" value="Genomic_DNA"/>
</dbReference>
<dbReference type="PANTHER" id="PTHR43553">
    <property type="entry name" value="HEAVY METAL TRANSPORTER"/>
    <property type="match status" value="1"/>
</dbReference>
<dbReference type="InterPro" id="IPR015856">
    <property type="entry name" value="ABC_transpr_CbiO/EcfA_su"/>
</dbReference>
<dbReference type="PANTHER" id="PTHR43553:SF24">
    <property type="entry name" value="ENERGY-COUPLING FACTOR TRANSPORTER ATP-BINDING PROTEIN ECFA1"/>
    <property type="match status" value="1"/>
</dbReference>
<dbReference type="SUPFAM" id="SSF52540">
    <property type="entry name" value="P-loop containing nucleoside triphosphate hydrolases"/>
    <property type="match status" value="1"/>
</dbReference>
<keyword evidence="2" id="KW-0813">Transport</keyword>
<dbReference type="InterPro" id="IPR050095">
    <property type="entry name" value="ECF_ABC_transporter_ATP-bd"/>
</dbReference>
<keyword evidence="4 6" id="KW-0067">ATP-binding</keyword>
<dbReference type="RefSeq" id="WP_091460370.1">
    <property type="nucleotide sequence ID" value="NZ_FNPD01000002.1"/>
</dbReference>
<dbReference type="GO" id="GO:0005524">
    <property type="term" value="F:ATP binding"/>
    <property type="evidence" value="ECO:0007669"/>
    <property type="project" value="UniProtKB-KW"/>
</dbReference>
<protein>
    <submittedName>
        <fullName evidence="6">Cobalt/nickel transport system ATP-binding protein</fullName>
    </submittedName>
</protein>
<dbReference type="SMART" id="SM00382">
    <property type="entry name" value="AAA"/>
    <property type="match status" value="1"/>
</dbReference>
<name>A0A1H3EAF0_9BACT</name>
<dbReference type="Gene3D" id="3.40.50.300">
    <property type="entry name" value="P-loop containing nucleotide triphosphate hydrolases"/>
    <property type="match status" value="1"/>
</dbReference>
<feature type="domain" description="ABC transporter" evidence="5">
    <location>
        <begin position="5"/>
        <end position="225"/>
    </location>
</feature>
<evidence type="ECO:0000256" key="3">
    <source>
        <dbReference type="ARBA" id="ARBA00022741"/>
    </source>
</evidence>
<organism evidence="6 7">
    <name type="scientific">Acetomicrobium thermoterrenum DSM 13490</name>
    <dbReference type="NCBI Taxonomy" id="1120987"/>
    <lineage>
        <taxon>Bacteria</taxon>
        <taxon>Thermotogati</taxon>
        <taxon>Synergistota</taxon>
        <taxon>Synergistia</taxon>
        <taxon>Synergistales</taxon>
        <taxon>Acetomicrobiaceae</taxon>
        <taxon>Acetomicrobium</taxon>
    </lineage>
</organism>
<dbReference type="GO" id="GO:0016887">
    <property type="term" value="F:ATP hydrolysis activity"/>
    <property type="evidence" value="ECO:0007669"/>
    <property type="project" value="InterPro"/>
</dbReference>
<gene>
    <name evidence="6" type="ORF">SAMN03080603_00528</name>
</gene>
<sequence length="225" mass="24922">MKPLLVVKDLIFAYPGKPPIFNGLNFEIYAKEKVCIIGKNGAGKTTFFYAIMGLLGQLQGEIIFEGKSIRTKEDLRYLRQKVGFLFQDPEDQLFCPTLLDDVLFGPLNMGLSREEATDRAWSVLKELKIEDLAHNPPYTLSGGQKRLGALAAILAMDPQLLLLDEPSSGLDEEAANNLSGILTHLDKTIIMASHDTDFAEEVTGPWYELSSGNLRLLHGKTRVGI</sequence>
<dbReference type="PROSITE" id="PS50893">
    <property type="entry name" value="ABC_TRANSPORTER_2"/>
    <property type="match status" value="1"/>
</dbReference>
<reference evidence="7" key="1">
    <citation type="submission" date="2016-10" db="EMBL/GenBank/DDBJ databases">
        <authorList>
            <person name="Varghese N."/>
            <person name="Submissions S."/>
        </authorList>
    </citation>
    <scope>NUCLEOTIDE SEQUENCE [LARGE SCALE GENOMIC DNA]</scope>
    <source>
        <strain evidence="7">DSM 13490</strain>
    </source>
</reference>
<dbReference type="GO" id="GO:0043190">
    <property type="term" value="C:ATP-binding cassette (ABC) transporter complex"/>
    <property type="evidence" value="ECO:0007669"/>
    <property type="project" value="TreeGrafter"/>
</dbReference>
<keyword evidence="3" id="KW-0547">Nucleotide-binding</keyword>
<evidence type="ECO:0000259" key="5">
    <source>
        <dbReference type="PROSITE" id="PS50893"/>
    </source>
</evidence>
<comment type="similarity">
    <text evidence="1">Belongs to the ABC transporter superfamily.</text>
</comment>
<accession>A0A1H3EAF0</accession>
<dbReference type="Pfam" id="PF00005">
    <property type="entry name" value="ABC_tran"/>
    <property type="match status" value="1"/>
</dbReference>
<dbReference type="InterPro" id="IPR003439">
    <property type="entry name" value="ABC_transporter-like_ATP-bd"/>
</dbReference>
<proteinExistence type="inferred from homology"/>
<evidence type="ECO:0000256" key="2">
    <source>
        <dbReference type="ARBA" id="ARBA00022448"/>
    </source>
</evidence>
<evidence type="ECO:0000256" key="4">
    <source>
        <dbReference type="ARBA" id="ARBA00022840"/>
    </source>
</evidence>
<keyword evidence="7" id="KW-1185">Reference proteome</keyword>